<feature type="transmembrane region" description="Helical" evidence="1">
    <location>
        <begin position="117"/>
        <end position="137"/>
    </location>
</feature>
<keyword evidence="1" id="KW-0472">Membrane</keyword>
<keyword evidence="1" id="KW-1133">Transmembrane helix</keyword>
<dbReference type="RefSeq" id="WP_157933953.1">
    <property type="nucleotide sequence ID" value="NZ_CP016616.1"/>
</dbReference>
<feature type="transmembrane region" description="Helical" evidence="1">
    <location>
        <begin position="227"/>
        <end position="245"/>
    </location>
</feature>
<keyword evidence="1" id="KW-0812">Transmembrane</keyword>
<dbReference type="PANTHER" id="PTHR43044">
    <property type="match status" value="1"/>
</dbReference>
<feature type="transmembrane region" description="Helical" evidence="1">
    <location>
        <begin position="188"/>
        <end position="207"/>
    </location>
</feature>
<name>A0A1B2EAI2_9HYPH</name>
<feature type="transmembrane region" description="Helical" evidence="1">
    <location>
        <begin position="6"/>
        <end position="27"/>
    </location>
</feature>
<dbReference type="AlphaFoldDB" id="A0A1B2EAI2"/>
<proteinExistence type="predicted"/>
<dbReference type="PANTHER" id="PTHR43044:SF1">
    <property type="entry name" value="QUINOL:CYTOCHROME C OXIDOREDUCTASE QUINONE-BINDING SUBUNIT 2"/>
    <property type="match status" value="1"/>
</dbReference>
<sequence length="316" mass="34612">MSAMEALYLVFVSLSGLAMGSLAALMLGHLMDEHWLAPVRAELEAAALTLPLLILFGIPLAFGLESLFPWASQRTDLPPLRAAFLSPGFYLLRSAFYLLACTGLAFWLVRTRQVRKVSAIGLALLTPIMSFAAYDWVLSRDPHWWSTLFGFAYGLNQILAALACAILVTLLGAEHASPTRMKSLERALLTLALLTIWTWFSQFVIVWLADLPAGAGWYLQRSDPQNLHLVTASHLLMLIAIVVLVPSGVSRLGMIIGSALALLYHGTHMLWILQPKGTPSWLELGLMLGAAALWTAAYVVAMRSRPTYAEEALAEP</sequence>
<dbReference type="KEGG" id="moc:BB934_01050"/>
<organism evidence="2">
    <name type="scientific">Microvirga ossetica</name>
    <dbReference type="NCBI Taxonomy" id="1882682"/>
    <lineage>
        <taxon>Bacteria</taxon>
        <taxon>Pseudomonadati</taxon>
        <taxon>Pseudomonadota</taxon>
        <taxon>Alphaproteobacteria</taxon>
        <taxon>Hyphomicrobiales</taxon>
        <taxon>Methylobacteriaceae</taxon>
        <taxon>Microvirga</taxon>
    </lineage>
</organism>
<evidence type="ECO:0000313" key="2">
    <source>
        <dbReference type="EMBL" id="ANY76978.1"/>
    </source>
</evidence>
<dbReference type="OrthoDB" id="140980at2"/>
<gene>
    <name evidence="2" type="ORF">BB934_01050</name>
</gene>
<feature type="transmembrane region" description="Helical" evidence="1">
    <location>
        <begin position="284"/>
        <end position="301"/>
    </location>
</feature>
<feature type="transmembrane region" description="Helical" evidence="1">
    <location>
        <begin position="157"/>
        <end position="176"/>
    </location>
</feature>
<feature type="transmembrane region" description="Helical" evidence="1">
    <location>
        <begin position="90"/>
        <end position="110"/>
    </location>
</feature>
<reference evidence="2" key="1">
    <citation type="submission" date="2016-07" db="EMBL/GenBank/DDBJ databases">
        <title>Microvirga ossetica sp. nov. a new species of rhizobia isolated from root nodules of the legume species Vicia alpestris Steven originated from North Ossetia region in the Caucasus.</title>
        <authorList>
            <person name="Safronova V.I."/>
            <person name="Kuznetsova I.G."/>
            <person name="Sazanova A.L."/>
            <person name="Belimov A."/>
            <person name="Andronov E."/>
            <person name="Osledkin Y.S."/>
            <person name="Onishchuk O.P."/>
            <person name="Kurchak O.N."/>
            <person name="Shaposhnikov A.I."/>
            <person name="Willems A."/>
            <person name="Tikhonovich I.A."/>
        </authorList>
    </citation>
    <scope>NUCLEOTIDE SEQUENCE [LARGE SCALE GENOMIC DNA]</scope>
    <source>
        <strain evidence="2">V5/3M</strain>
    </source>
</reference>
<evidence type="ECO:0000256" key="1">
    <source>
        <dbReference type="SAM" id="Phobius"/>
    </source>
</evidence>
<feature type="transmembrane region" description="Helical" evidence="1">
    <location>
        <begin position="252"/>
        <end position="272"/>
    </location>
</feature>
<dbReference type="EMBL" id="CP016616">
    <property type="protein sequence ID" value="ANY76978.1"/>
    <property type="molecule type" value="Genomic_DNA"/>
</dbReference>
<protein>
    <submittedName>
        <fullName evidence="2">Uncharacterized protein</fullName>
    </submittedName>
</protein>
<accession>A0A1B2EAI2</accession>